<accession>A0A4Q2U948</accession>
<reference evidence="15 16" key="1">
    <citation type="submission" date="2018-12" db="EMBL/GenBank/DDBJ databases">
        <authorList>
            <person name="Grouzdev D.S."/>
            <person name="Krutkina M.S."/>
        </authorList>
    </citation>
    <scope>NUCLEOTIDE SEQUENCE [LARGE SCALE GENOMIC DNA]</scope>
    <source>
        <strain evidence="15 16">RmlP026</strain>
    </source>
</reference>
<name>A0A4Q2U948_9HYPH</name>
<dbReference type="GO" id="GO:0000287">
    <property type="term" value="F:magnesium ion binding"/>
    <property type="evidence" value="ECO:0007669"/>
    <property type="project" value="TreeGrafter"/>
</dbReference>
<dbReference type="Pfam" id="PF12710">
    <property type="entry name" value="HAD"/>
    <property type="match status" value="1"/>
</dbReference>
<dbReference type="OrthoDB" id="9792539at2"/>
<dbReference type="EC" id="3.1.3.3" evidence="4"/>
<dbReference type="PANTHER" id="PTHR43344:SF2">
    <property type="entry name" value="PHOSPHOSERINE PHOSPHATASE"/>
    <property type="match status" value="1"/>
</dbReference>
<dbReference type="SFLD" id="SFLDF00029">
    <property type="entry name" value="phosphoserine_phosphatase"/>
    <property type="match status" value="1"/>
</dbReference>
<dbReference type="Proteomes" id="UP000290759">
    <property type="component" value="Unassembled WGS sequence"/>
</dbReference>
<dbReference type="UniPathway" id="UPA00135">
    <property type="reaction ID" value="UER00198"/>
</dbReference>
<keyword evidence="7" id="KW-0479">Metal-binding</keyword>
<evidence type="ECO:0000256" key="3">
    <source>
        <dbReference type="ARBA" id="ARBA00009184"/>
    </source>
</evidence>
<evidence type="ECO:0000256" key="12">
    <source>
        <dbReference type="ARBA" id="ARBA00048138"/>
    </source>
</evidence>
<evidence type="ECO:0000256" key="8">
    <source>
        <dbReference type="ARBA" id="ARBA00022801"/>
    </source>
</evidence>
<comment type="caution">
    <text evidence="15">The sequence shown here is derived from an EMBL/GenBank/DDBJ whole genome shotgun (WGS) entry which is preliminary data.</text>
</comment>
<comment type="similarity">
    <text evidence="3">Belongs to the HAD-like hydrolase superfamily. SerB family.</text>
</comment>
<feature type="active site" description="Nucleophile" evidence="14">
    <location>
        <position position="136"/>
    </location>
</feature>
<dbReference type="InterPro" id="IPR023214">
    <property type="entry name" value="HAD_sf"/>
</dbReference>
<sequence>MESALITTPPRRSAVRIARADLPLAVGPAMRTTRSPSTRSPIPMPQIPEPCVATVMARKGRDDVGASRLAALAAVLPGAGTPRWLDPGQAVDIPFSSDPAALPALRAALDGVLAGADVDAVLQPAAGRRKRLLLADMDSTVIHQECIDELADFAGFKAQVAAITERAMRGEIAFEPALRERVALLRGLPVGTVDRVLSERITLVPGGTALVRTMRAHGGYCALVSGGFTLFTGAVAAMVGFDEHRSNTLEVEGDRLAGTVAEPILGREAKLDRLVALRDTLGLDRSDVMAVGDGANDLAMLGEAGLGVAFRAKPAVAAAAQARIDHNDLDALLFVQGYARSEFAS</sequence>
<evidence type="ECO:0000313" key="15">
    <source>
        <dbReference type="EMBL" id="RYC32428.1"/>
    </source>
</evidence>
<dbReference type="SFLD" id="SFLDG01137">
    <property type="entry name" value="C1.6.1:_Phosphoserine_Phosphat"/>
    <property type="match status" value="1"/>
</dbReference>
<evidence type="ECO:0000256" key="6">
    <source>
        <dbReference type="ARBA" id="ARBA00022605"/>
    </source>
</evidence>
<dbReference type="InterPro" id="IPR050582">
    <property type="entry name" value="HAD-like_SerB"/>
</dbReference>
<evidence type="ECO:0000313" key="16">
    <source>
        <dbReference type="Proteomes" id="UP000290759"/>
    </source>
</evidence>
<keyword evidence="6" id="KW-0028">Amino-acid biosynthesis</keyword>
<evidence type="ECO:0000256" key="11">
    <source>
        <dbReference type="ARBA" id="ARBA00031693"/>
    </source>
</evidence>
<keyword evidence="8 15" id="KW-0378">Hydrolase</keyword>
<gene>
    <name evidence="15" type="primary">serB</name>
    <name evidence="15" type="ORF">D3273_08535</name>
</gene>
<dbReference type="Gene3D" id="3.40.50.1000">
    <property type="entry name" value="HAD superfamily/HAD-like"/>
    <property type="match status" value="1"/>
</dbReference>
<dbReference type="SFLD" id="SFLDG01136">
    <property type="entry name" value="C1.6:_Phosphoserine_Phosphatas"/>
    <property type="match status" value="1"/>
</dbReference>
<dbReference type="PANTHER" id="PTHR43344">
    <property type="entry name" value="PHOSPHOSERINE PHOSPHATASE"/>
    <property type="match status" value="1"/>
</dbReference>
<dbReference type="GO" id="GO:0005737">
    <property type="term" value="C:cytoplasm"/>
    <property type="evidence" value="ECO:0007669"/>
    <property type="project" value="TreeGrafter"/>
</dbReference>
<evidence type="ECO:0000256" key="7">
    <source>
        <dbReference type="ARBA" id="ARBA00022723"/>
    </source>
</evidence>
<keyword evidence="9" id="KW-0460">Magnesium</keyword>
<keyword evidence="16" id="KW-1185">Reference proteome</keyword>
<feature type="active site" description="Proton donor" evidence="14">
    <location>
        <position position="138"/>
    </location>
</feature>
<comment type="cofactor">
    <cofactor evidence="1">
        <name>Mg(2+)</name>
        <dbReference type="ChEBI" id="CHEBI:18420"/>
    </cofactor>
</comment>
<dbReference type="InterPro" id="IPR036412">
    <property type="entry name" value="HAD-like_sf"/>
</dbReference>
<dbReference type="AlphaFoldDB" id="A0A4Q2U948"/>
<dbReference type="NCBIfam" id="TIGR00338">
    <property type="entry name" value="serB"/>
    <property type="match status" value="1"/>
</dbReference>
<dbReference type="InterPro" id="IPR004469">
    <property type="entry name" value="PSP"/>
</dbReference>
<evidence type="ECO:0000256" key="2">
    <source>
        <dbReference type="ARBA" id="ARBA00005135"/>
    </source>
</evidence>
<evidence type="ECO:0000256" key="14">
    <source>
        <dbReference type="PIRSR" id="PIRSR604469-1"/>
    </source>
</evidence>
<dbReference type="GO" id="GO:0006564">
    <property type="term" value="P:L-serine biosynthetic process"/>
    <property type="evidence" value="ECO:0007669"/>
    <property type="project" value="UniProtKB-KW"/>
</dbReference>
<organism evidence="15 16">
    <name type="scientific">Lichenibacterium minor</name>
    <dbReference type="NCBI Taxonomy" id="2316528"/>
    <lineage>
        <taxon>Bacteria</taxon>
        <taxon>Pseudomonadati</taxon>
        <taxon>Pseudomonadota</taxon>
        <taxon>Alphaproteobacteria</taxon>
        <taxon>Hyphomicrobiales</taxon>
        <taxon>Lichenihabitantaceae</taxon>
        <taxon>Lichenibacterium</taxon>
    </lineage>
</organism>
<dbReference type="SUPFAM" id="SSF56784">
    <property type="entry name" value="HAD-like"/>
    <property type="match status" value="1"/>
</dbReference>
<proteinExistence type="inferred from homology"/>
<evidence type="ECO:0000256" key="1">
    <source>
        <dbReference type="ARBA" id="ARBA00001946"/>
    </source>
</evidence>
<comment type="catalytic activity">
    <reaction evidence="12">
        <text>O-phospho-L-serine + H2O = L-serine + phosphate</text>
        <dbReference type="Rhea" id="RHEA:21208"/>
        <dbReference type="ChEBI" id="CHEBI:15377"/>
        <dbReference type="ChEBI" id="CHEBI:33384"/>
        <dbReference type="ChEBI" id="CHEBI:43474"/>
        <dbReference type="ChEBI" id="CHEBI:57524"/>
        <dbReference type="EC" id="3.1.3.3"/>
    </reaction>
</comment>
<evidence type="ECO:0000256" key="9">
    <source>
        <dbReference type="ARBA" id="ARBA00022842"/>
    </source>
</evidence>
<evidence type="ECO:0000256" key="4">
    <source>
        <dbReference type="ARBA" id="ARBA00012640"/>
    </source>
</evidence>
<evidence type="ECO:0000256" key="13">
    <source>
        <dbReference type="ARBA" id="ARBA00048523"/>
    </source>
</evidence>
<comment type="catalytic activity">
    <reaction evidence="13">
        <text>O-phospho-D-serine + H2O = D-serine + phosphate</text>
        <dbReference type="Rhea" id="RHEA:24873"/>
        <dbReference type="ChEBI" id="CHEBI:15377"/>
        <dbReference type="ChEBI" id="CHEBI:35247"/>
        <dbReference type="ChEBI" id="CHEBI:43474"/>
        <dbReference type="ChEBI" id="CHEBI:58680"/>
        <dbReference type="EC" id="3.1.3.3"/>
    </reaction>
</comment>
<protein>
    <recommendedName>
        <fullName evidence="5">Phosphoserine phosphatase</fullName>
        <ecNumber evidence="4">3.1.3.3</ecNumber>
    </recommendedName>
    <alternativeName>
        <fullName evidence="11">O-phosphoserine phosphohydrolase</fullName>
    </alternativeName>
</protein>
<dbReference type="CDD" id="cd07500">
    <property type="entry name" value="HAD_PSP"/>
    <property type="match status" value="1"/>
</dbReference>
<evidence type="ECO:0000256" key="5">
    <source>
        <dbReference type="ARBA" id="ARBA00015196"/>
    </source>
</evidence>
<dbReference type="EMBL" id="QYBB01000007">
    <property type="protein sequence ID" value="RYC32428.1"/>
    <property type="molecule type" value="Genomic_DNA"/>
</dbReference>
<reference evidence="15 16" key="2">
    <citation type="submission" date="2019-02" db="EMBL/GenBank/DDBJ databases">
        <title>'Lichenibacterium ramalinii' gen. nov. sp. nov., 'Lichenibacterium minor' gen. nov. sp. nov.</title>
        <authorList>
            <person name="Pankratov T."/>
        </authorList>
    </citation>
    <scope>NUCLEOTIDE SEQUENCE [LARGE SCALE GENOMIC DNA]</scope>
    <source>
        <strain evidence="15 16">RmlP026</strain>
    </source>
</reference>
<dbReference type="GO" id="GO:0036424">
    <property type="term" value="F:L-phosphoserine phosphatase activity"/>
    <property type="evidence" value="ECO:0007669"/>
    <property type="project" value="InterPro"/>
</dbReference>
<dbReference type="SFLD" id="SFLDS00003">
    <property type="entry name" value="Haloacid_Dehalogenase"/>
    <property type="match status" value="1"/>
</dbReference>
<dbReference type="NCBIfam" id="TIGR01488">
    <property type="entry name" value="HAD-SF-IB"/>
    <property type="match status" value="1"/>
</dbReference>
<keyword evidence="10" id="KW-0718">Serine biosynthesis</keyword>
<evidence type="ECO:0000256" key="10">
    <source>
        <dbReference type="ARBA" id="ARBA00023299"/>
    </source>
</evidence>
<comment type="pathway">
    <text evidence="2">Amino-acid biosynthesis; L-serine biosynthesis; L-serine from 3-phospho-D-glycerate: step 3/3.</text>
</comment>